<proteinExistence type="predicted"/>
<organism evidence="1 2">
    <name type="scientific">Lutibacter oricola</name>
    <dbReference type="NCBI Taxonomy" id="762486"/>
    <lineage>
        <taxon>Bacteria</taxon>
        <taxon>Pseudomonadati</taxon>
        <taxon>Bacteroidota</taxon>
        <taxon>Flavobacteriia</taxon>
        <taxon>Flavobacteriales</taxon>
        <taxon>Flavobacteriaceae</taxon>
        <taxon>Lutibacter</taxon>
    </lineage>
</organism>
<protein>
    <submittedName>
        <fullName evidence="1">Uncharacterized protein</fullName>
    </submittedName>
</protein>
<dbReference type="AlphaFoldDB" id="A0A1H3DXP5"/>
<sequence>MFLQQNALAVVNAIIKEDLYLKLIAQLNKDFYLANIDFSFSEENNVEPFIVKLQEKISNLFYNNYDSYLNLIYRIDVSEKEMLRVNGNSETFITQITLLILKREAQKVWFKSKF</sequence>
<dbReference type="RefSeq" id="WP_090124528.1">
    <property type="nucleotide sequence ID" value="NZ_FNNJ01000008.1"/>
</dbReference>
<dbReference type="STRING" id="762486.SAMN05444411_10885"/>
<dbReference type="OrthoDB" id="1120195at2"/>
<evidence type="ECO:0000313" key="2">
    <source>
        <dbReference type="Proteomes" id="UP000199595"/>
    </source>
</evidence>
<reference evidence="2" key="1">
    <citation type="submission" date="2016-10" db="EMBL/GenBank/DDBJ databases">
        <authorList>
            <person name="Varghese N."/>
            <person name="Submissions S."/>
        </authorList>
    </citation>
    <scope>NUCLEOTIDE SEQUENCE [LARGE SCALE GENOMIC DNA]</scope>
    <source>
        <strain evidence="2">DSM 24956</strain>
    </source>
</reference>
<accession>A0A1H3DXP5</accession>
<dbReference type="Proteomes" id="UP000199595">
    <property type="component" value="Unassembled WGS sequence"/>
</dbReference>
<name>A0A1H3DXP5_9FLAO</name>
<dbReference type="EMBL" id="FNNJ01000008">
    <property type="protein sequence ID" value="SDX70419.1"/>
    <property type="molecule type" value="Genomic_DNA"/>
</dbReference>
<gene>
    <name evidence="1" type="ORF">SAMN05444411_10885</name>
</gene>
<evidence type="ECO:0000313" key="1">
    <source>
        <dbReference type="EMBL" id="SDX70419.1"/>
    </source>
</evidence>
<keyword evidence="2" id="KW-1185">Reference proteome</keyword>